<evidence type="ECO:0000313" key="9">
    <source>
        <dbReference type="Proteomes" id="UP000276991"/>
    </source>
</evidence>
<feature type="signal peptide" evidence="6">
    <location>
        <begin position="1"/>
        <end position="25"/>
    </location>
</feature>
<dbReference type="GO" id="GO:0008526">
    <property type="term" value="F:phosphatidylinositol transfer activity"/>
    <property type="evidence" value="ECO:0007669"/>
    <property type="project" value="TreeGrafter"/>
</dbReference>
<feature type="domain" description="DDHD" evidence="7">
    <location>
        <begin position="482"/>
        <end position="618"/>
    </location>
</feature>
<dbReference type="EMBL" id="UPTC01000056">
    <property type="protein sequence ID" value="VBB25977.1"/>
    <property type="molecule type" value="Genomic_DNA"/>
</dbReference>
<dbReference type="Pfam" id="PF02862">
    <property type="entry name" value="DDHD"/>
    <property type="match status" value="1"/>
</dbReference>
<dbReference type="GO" id="GO:0046872">
    <property type="term" value="F:metal ion binding"/>
    <property type="evidence" value="ECO:0007669"/>
    <property type="project" value="InterPro"/>
</dbReference>
<dbReference type="AlphaFoldDB" id="A0A498S3L9"/>
<dbReference type="InterPro" id="IPR023393">
    <property type="entry name" value="START-like_dom_sf"/>
</dbReference>
<dbReference type="SMART" id="SM01127">
    <property type="entry name" value="DDHD"/>
    <property type="match status" value="1"/>
</dbReference>
<dbReference type="GO" id="GO:0005737">
    <property type="term" value="C:cytoplasm"/>
    <property type="evidence" value="ECO:0007669"/>
    <property type="project" value="TreeGrafter"/>
</dbReference>
<evidence type="ECO:0000313" key="8">
    <source>
        <dbReference type="EMBL" id="VBB25977.1"/>
    </source>
</evidence>
<dbReference type="SMART" id="SM00775">
    <property type="entry name" value="LNS2"/>
    <property type="match status" value="1"/>
</dbReference>
<evidence type="ECO:0000256" key="2">
    <source>
        <dbReference type="ARBA" id="ARBA00010316"/>
    </source>
</evidence>
<reference evidence="8 9" key="1">
    <citation type="submission" date="2018-08" db="EMBL/GenBank/DDBJ databases">
        <authorList>
            <person name="Laetsch R D."/>
            <person name="Stevens L."/>
            <person name="Kumar S."/>
            <person name="Blaxter L. M."/>
        </authorList>
    </citation>
    <scope>NUCLEOTIDE SEQUENCE [LARGE SCALE GENOMIC DNA]</scope>
</reference>
<keyword evidence="4" id="KW-0597">Phosphoprotein</keyword>
<feature type="chain" id="PRO_5019829872" description="DDHD domain-containing protein" evidence="6">
    <location>
        <begin position="26"/>
        <end position="943"/>
    </location>
</feature>
<dbReference type="STRING" id="6277.A0A498S3L9"/>
<dbReference type="GO" id="GO:0012505">
    <property type="term" value="C:endomembrane system"/>
    <property type="evidence" value="ECO:0007669"/>
    <property type="project" value="UniProtKB-SubCell"/>
</dbReference>
<dbReference type="Gene3D" id="3.30.530.20">
    <property type="match status" value="1"/>
</dbReference>
<dbReference type="PANTHER" id="PTHR10658">
    <property type="entry name" value="PHOSPHATIDYLINOSITOL TRANSFER PROTEIN"/>
    <property type="match status" value="1"/>
</dbReference>
<keyword evidence="6" id="KW-0732">Signal</keyword>
<dbReference type="Pfam" id="PF24694">
    <property type="entry name" value="LNS2_PITM1-3"/>
    <property type="match status" value="1"/>
</dbReference>
<dbReference type="Gene3D" id="3.40.50.1000">
    <property type="entry name" value="HAD superfamily/HAD-like"/>
    <property type="match status" value="1"/>
</dbReference>
<dbReference type="PRINTS" id="PR00391">
    <property type="entry name" value="PITRANSFER"/>
</dbReference>
<evidence type="ECO:0000256" key="6">
    <source>
        <dbReference type="SAM" id="SignalP"/>
    </source>
</evidence>
<keyword evidence="9" id="KW-1185">Reference proteome</keyword>
<dbReference type="OrthoDB" id="10053061at2759"/>
<dbReference type="InterPro" id="IPR036412">
    <property type="entry name" value="HAD-like_sf"/>
</dbReference>
<dbReference type="InterPro" id="IPR004177">
    <property type="entry name" value="DDHD_dom"/>
</dbReference>
<dbReference type="GO" id="GO:0031210">
    <property type="term" value="F:phosphatidylcholine binding"/>
    <property type="evidence" value="ECO:0007669"/>
    <property type="project" value="TreeGrafter"/>
</dbReference>
<evidence type="ECO:0000256" key="4">
    <source>
        <dbReference type="ARBA" id="ARBA00022553"/>
    </source>
</evidence>
<keyword evidence="3" id="KW-0488">Methylation</keyword>
<evidence type="ECO:0000256" key="1">
    <source>
        <dbReference type="ARBA" id="ARBA00004184"/>
    </source>
</evidence>
<dbReference type="PANTHER" id="PTHR10658:SF81">
    <property type="entry name" value="PROTEIN RETINAL DEGENERATION B"/>
    <property type="match status" value="1"/>
</dbReference>
<protein>
    <recommendedName>
        <fullName evidence="7">DDHD domain-containing protein</fullName>
    </recommendedName>
</protein>
<dbReference type="GO" id="GO:0035091">
    <property type="term" value="F:phosphatidylinositol binding"/>
    <property type="evidence" value="ECO:0007669"/>
    <property type="project" value="TreeGrafter"/>
</dbReference>
<dbReference type="SUPFAM" id="SSF56784">
    <property type="entry name" value="HAD-like"/>
    <property type="match status" value="1"/>
</dbReference>
<comment type="similarity">
    <text evidence="2">Belongs to the PtdIns transfer protein family. PI transfer class IIA subfamily.</text>
</comment>
<dbReference type="GO" id="GO:0008525">
    <property type="term" value="F:phosphatidylcholine transporter activity"/>
    <property type="evidence" value="ECO:0007669"/>
    <property type="project" value="TreeGrafter"/>
</dbReference>
<dbReference type="Proteomes" id="UP000276991">
    <property type="component" value="Unassembled WGS sequence"/>
</dbReference>
<name>A0A498S3L9_ACAVI</name>
<comment type="subcellular location">
    <subcellularLocation>
        <location evidence="1">Endomembrane system</location>
        <topology evidence="1">Peripheral membrane protein</topology>
    </subcellularLocation>
</comment>
<sequence length="943" mass="106680">MNAKFWQLSKHFITIWLRGVLPTNALEAHEEAWNAYPHTKTRYSSPFLDRFNIEVETKYYDDAGDQENVFELTGDELKNRIVDVMDFVNDALSPYDYVPEEDPKLYHSIKTGRGPLKEDWIEDCIKNGKPIMCAYKLCKVEFRFWGLQTRAERWIHSHALRNTMLRAHKQAWAWQDEWHGLTLGDVRELERDAAEHLSKLMARSSISASSSVYFDCVEGFPAVENSQSLIKWSSEISLIGDHERLSSFRMGQNMKVATNAASDASLLVIIFYDDIFADVSTDQNVTDPNSLRLTIEKQISADYQHLKGHIHFLHISCGQEFADTALHLISITPTYGLVHPSLALLLSSSQYYFEAVRNTLQKANEAYNQFMHSNAGRNFNGEIFAVGDYLGGILLHECLKQSRNHCHMQQSHQIVSRHSSSLSTRSHIIVKENRQESRENSWMVDGNKLQRNSSVPLTMKFRNCSRSTPNSEASSNKVWESLAFRPSMTFLLGCPLAFVLIHRKFHGYETEPLECNQLFNMYYSIDACGARLEPILNPQLAMLLPVNVPRYNDTANAVENTDGMLDSSLFWGNHRIDHILHSPHAMITLSSSALPSVLHASYWESDDVAAFILKRFLHSEGVRPINLANITKIPSEIKLGPAIANLAPCFSGNDVICVEGTEQIIHARFCYGPMDLVALSRENISAYIRPTGGDWQLVKTDITDSHGKITFELKKRLPIGTHYVKLIVHGDHSFLDLYIAVAPPGEQFVVFSIDGSLTASVSVTGRDPRVRPGVVDVVRYWYDLGYTIIYITARPDMQHKVVALWLALHNFPHGLLIFTPSFSTDPLRQKVLHLKNYLEMGLLITAAYGSSKDVSVYSSAGVNSSRIFSVTGGKRGCTNIDSYASHLKDLNEGLYDFAKPFDSSLVFPPTNSLNILSRRNLIRRTNSFTPRSGRQTFEKSRLL</sequence>
<dbReference type="InterPro" id="IPR031315">
    <property type="entry name" value="LNS2/PITP"/>
</dbReference>
<evidence type="ECO:0000259" key="7">
    <source>
        <dbReference type="PROSITE" id="PS51043"/>
    </source>
</evidence>
<dbReference type="InterPro" id="IPR001666">
    <property type="entry name" value="PI_transfer"/>
</dbReference>
<gene>
    <name evidence="8" type="ORF">NAV_LOCUS807</name>
</gene>
<dbReference type="SUPFAM" id="SSF55961">
    <property type="entry name" value="Bet v1-like"/>
    <property type="match status" value="1"/>
</dbReference>
<dbReference type="InterPro" id="IPR055261">
    <property type="entry name" value="PI_transfer_N"/>
</dbReference>
<dbReference type="PROSITE" id="PS51043">
    <property type="entry name" value="DDHD"/>
    <property type="match status" value="1"/>
</dbReference>
<organism evidence="8 9">
    <name type="scientific">Acanthocheilonema viteae</name>
    <name type="common">Filarial nematode worm</name>
    <name type="synonym">Dipetalonema viteae</name>
    <dbReference type="NCBI Taxonomy" id="6277"/>
    <lineage>
        <taxon>Eukaryota</taxon>
        <taxon>Metazoa</taxon>
        <taxon>Ecdysozoa</taxon>
        <taxon>Nematoda</taxon>
        <taxon>Chromadorea</taxon>
        <taxon>Rhabditida</taxon>
        <taxon>Spirurina</taxon>
        <taxon>Spiruromorpha</taxon>
        <taxon>Filarioidea</taxon>
        <taxon>Onchocercidae</taxon>
        <taxon>Acanthocheilonema</taxon>
    </lineage>
</organism>
<evidence type="ECO:0000256" key="3">
    <source>
        <dbReference type="ARBA" id="ARBA00022481"/>
    </source>
</evidence>
<dbReference type="InterPro" id="IPR023214">
    <property type="entry name" value="HAD_sf"/>
</dbReference>
<dbReference type="Pfam" id="PF24695">
    <property type="entry name" value="PITM1-3"/>
    <property type="match status" value="1"/>
</dbReference>
<evidence type="ECO:0000256" key="5">
    <source>
        <dbReference type="ARBA" id="ARBA00022837"/>
    </source>
</evidence>
<proteinExistence type="inferred from homology"/>
<accession>A0A498S3L9</accession>
<keyword evidence="5" id="KW-0106">Calcium</keyword>
<dbReference type="Pfam" id="PF02121">
    <property type="entry name" value="IP_trans"/>
    <property type="match status" value="1"/>
</dbReference>